<protein>
    <submittedName>
        <fullName evidence="1">Uncharacterized protein</fullName>
    </submittedName>
</protein>
<keyword evidence="2" id="KW-1185">Reference proteome</keyword>
<comment type="caution">
    <text evidence="1">The sequence shown here is derived from an EMBL/GenBank/DDBJ whole genome shotgun (WGS) entry which is preliminary data.</text>
</comment>
<gene>
    <name evidence="1" type="ORF">ACFQ5G_53620</name>
</gene>
<sequence length="171" mass="19517">MIRFGIQDYEPHWLNGRDSIAAVHGRRLARLAGRALLHVWVVWDLEDDEWFTDAPVLLDFGDERVTIDHQKFDDLCITWDAVDPTRSIEDSYFNLVWRPDATPQLAELAGQTLQRVALLEWAGDRSDMANGSVAIGLDLSPHWLTIFNALDENGFGFGGPDEQYRAHYFDS</sequence>
<organism evidence="1 2">
    <name type="scientific">Actinoplanes sichuanensis</name>
    <dbReference type="NCBI Taxonomy" id="512349"/>
    <lineage>
        <taxon>Bacteria</taxon>
        <taxon>Bacillati</taxon>
        <taxon>Actinomycetota</taxon>
        <taxon>Actinomycetes</taxon>
        <taxon>Micromonosporales</taxon>
        <taxon>Micromonosporaceae</taxon>
        <taxon>Actinoplanes</taxon>
    </lineage>
</organism>
<dbReference type="EMBL" id="JBHTMK010000079">
    <property type="protein sequence ID" value="MFD1374227.1"/>
    <property type="molecule type" value="Genomic_DNA"/>
</dbReference>
<accession>A0ABW4ATK9</accession>
<evidence type="ECO:0000313" key="2">
    <source>
        <dbReference type="Proteomes" id="UP001597183"/>
    </source>
</evidence>
<proteinExistence type="predicted"/>
<reference evidence="2" key="1">
    <citation type="journal article" date="2019" name="Int. J. Syst. Evol. Microbiol.">
        <title>The Global Catalogue of Microorganisms (GCM) 10K type strain sequencing project: providing services to taxonomists for standard genome sequencing and annotation.</title>
        <authorList>
            <consortium name="The Broad Institute Genomics Platform"/>
            <consortium name="The Broad Institute Genome Sequencing Center for Infectious Disease"/>
            <person name="Wu L."/>
            <person name="Ma J."/>
        </authorList>
    </citation>
    <scope>NUCLEOTIDE SEQUENCE [LARGE SCALE GENOMIC DNA]</scope>
    <source>
        <strain evidence="2">CCM 7526</strain>
    </source>
</reference>
<dbReference type="Proteomes" id="UP001597183">
    <property type="component" value="Unassembled WGS sequence"/>
</dbReference>
<name>A0ABW4ATK9_9ACTN</name>
<evidence type="ECO:0000313" key="1">
    <source>
        <dbReference type="EMBL" id="MFD1374227.1"/>
    </source>
</evidence>
<dbReference type="RefSeq" id="WP_317794174.1">
    <property type="nucleotide sequence ID" value="NZ_AP028461.1"/>
</dbReference>